<organism evidence="12 13">
    <name type="scientific">Komagataeibacter xylinus</name>
    <name type="common">Gluconacetobacter xylinus</name>
    <dbReference type="NCBI Taxonomy" id="28448"/>
    <lineage>
        <taxon>Bacteria</taxon>
        <taxon>Pseudomonadati</taxon>
        <taxon>Pseudomonadota</taxon>
        <taxon>Alphaproteobacteria</taxon>
        <taxon>Acetobacterales</taxon>
        <taxon>Acetobacteraceae</taxon>
        <taxon>Komagataeibacter</taxon>
    </lineage>
</organism>
<evidence type="ECO:0000256" key="4">
    <source>
        <dbReference type="ARBA" id="ARBA00022448"/>
    </source>
</evidence>
<feature type="transmembrane region" description="Helical" evidence="10">
    <location>
        <begin position="88"/>
        <end position="110"/>
    </location>
</feature>
<feature type="transmembrane region" description="Helical" evidence="10">
    <location>
        <begin position="60"/>
        <end position="82"/>
    </location>
</feature>
<evidence type="ECO:0000256" key="3">
    <source>
        <dbReference type="ARBA" id="ARBA00010072"/>
    </source>
</evidence>
<proteinExistence type="inferred from homology"/>
<comment type="caution">
    <text evidence="12">The sequence shown here is derived from an EMBL/GenBank/DDBJ whole genome shotgun (WGS) entry which is preliminary data.</text>
</comment>
<dbReference type="GO" id="GO:0022857">
    <property type="term" value="F:transmembrane transporter activity"/>
    <property type="evidence" value="ECO:0007669"/>
    <property type="project" value="InterPro"/>
</dbReference>
<feature type="transmembrane region" description="Helical" evidence="10">
    <location>
        <begin position="12"/>
        <end position="39"/>
    </location>
</feature>
<name>A0A318PMB8_KOMXY</name>
<keyword evidence="13" id="KW-1185">Reference proteome</keyword>
<evidence type="ECO:0000313" key="13">
    <source>
        <dbReference type="Proteomes" id="UP000248257"/>
    </source>
</evidence>
<evidence type="ECO:0000256" key="2">
    <source>
        <dbReference type="ARBA" id="ARBA00004429"/>
    </source>
</evidence>
<dbReference type="Proteomes" id="UP000248257">
    <property type="component" value="Unassembled WGS sequence"/>
</dbReference>
<dbReference type="PROSITE" id="PS50928">
    <property type="entry name" value="ABC_TM1"/>
    <property type="match status" value="1"/>
</dbReference>
<keyword evidence="8 10" id="KW-1133">Transmembrane helix</keyword>
<keyword evidence="5" id="KW-1003">Cell membrane</keyword>
<evidence type="ECO:0000256" key="10">
    <source>
        <dbReference type="RuleBase" id="RU363032"/>
    </source>
</evidence>
<dbReference type="InterPro" id="IPR000515">
    <property type="entry name" value="MetI-like"/>
</dbReference>
<evidence type="ECO:0000259" key="11">
    <source>
        <dbReference type="PROSITE" id="PS50928"/>
    </source>
</evidence>
<dbReference type="SUPFAM" id="SSF161098">
    <property type="entry name" value="MetI-like"/>
    <property type="match status" value="1"/>
</dbReference>
<dbReference type="GO" id="GO:0006865">
    <property type="term" value="P:amino acid transport"/>
    <property type="evidence" value="ECO:0007669"/>
    <property type="project" value="UniProtKB-KW"/>
</dbReference>
<sequence>MSFSHYDATLILRALAMTITLSVAGAVTGTAIGTALALLRFSTHALLRPLRLLVMLYVGLVRRIPFLIVLYGVFFATGMAGIDISPPLVALAAISLIGGAYISQIVYNGLCNVDTTQIEAAETTNLRRGTILRHVILPAALPGIVPPVLGYLVLFVKDTALASQIGVIELNQAGIILTNRGLPTYRIFVLVLCLYFLVSFPLTTLSRKMEKKLAASAT</sequence>
<reference evidence="12 13" key="1">
    <citation type="submission" date="2017-07" db="EMBL/GenBank/DDBJ databases">
        <title>A draft genome sequence of Komagataeibacter xylinus LMG 1515.</title>
        <authorList>
            <person name="Skraban J."/>
            <person name="Cleenwerck I."/>
            <person name="Vandamme P."/>
            <person name="Trcek J."/>
        </authorList>
    </citation>
    <scope>NUCLEOTIDE SEQUENCE [LARGE SCALE GENOMIC DNA]</scope>
    <source>
        <strain evidence="12 13">LMG 1515</strain>
    </source>
</reference>
<evidence type="ECO:0000256" key="7">
    <source>
        <dbReference type="ARBA" id="ARBA00022970"/>
    </source>
</evidence>
<protein>
    <submittedName>
        <fullName evidence="12">Amino acid ABC transporter permease</fullName>
    </submittedName>
</protein>
<keyword evidence="4 10" id="KW-0813">Transport</keyword>
<feature type="transmembrane region" description="Helical" evidence="10">
    <location>
        <begin position="187"/>
        <end position="205"/>
    </location>
</feature>
<dbReference type="OrthoDB" id="9814550at2"/>
<comment type="similarity">
    <text evidence="3">Belongs to the binding-protein-dependent transport system permease family. HisMQ subfamily.</text>
</comment>
<dbReference type="RefSeq" id="WP_061274335.1">
    <property type="nucleotide sequence ID" value="NZ_CBCRXN010000015.1"/>
</dbReference>
<dbReference type="InterPro" id="IPR010065">
    <property type="entry name" value="AA_ABC_transptr_permease_3TM"/>
</dbReference>
<evidence type="ECO:0000256" key="9">
    <source>
        <dbReference type="ARBA" id="ARBA00023136"/>
    </source>
</evidence>
<dbReference type="NCBIfam" id="TIGR01726">
    <property type="entry name" value="HEQRo_perm_3TM"/>
    <property type="match status" value="1"/>
</dbReference>
<dbReference type="AlphaFoldDB" id="A0A318PMB8"/>
<feature type="transmembrane region" description="Helical" evidence="10">
    <location>
        <begin position="131"/>
        <end position="154"/>
    </location>
</feature>
<dbReference type="InterPro" id="IPR043429">
    <property type="entry name" value="ArtM/GltK/GlnP/TcyL/YhdX-like"/>
</dbReference>
<keyword evidence="9 10" id="KW-0472">Membrane</keyword>
<evidence type="ECO:0000256" key="1">
    <source>
        <dbReference type="ARBA" id="ARBA00003159"/>
    </source>
</evidence>
<dbReference type="GO" id="GO:0043190">
    <property type="term" value="C:ATP-binding cassette (ABC) transporter complex"/>
    <property type="evidence" value="ECO:0007669"/>
    <property type="project" value="InterPro"/>
</dbReference>
<dbReference type="PANTHER" id="PTHR30614">
    <property type="entry name" value="MEMBRANE COMPONENT OF AMINO ACID ABC TRANSPORTER"/>
    <property type="match status" value="1"/>
</dbReference>
<dbReference type="Pfam" id="PF00528">
    <property type="entry name" value="BPD_transp_1"/>
    <property type="match status" value="1"/>
</dbReference>
<comment type="function">
    <text evidence="1">Part of the binding-protein-dependent transport system for glutamine; probably responsible for the translocation of the substrate across the membrane.</text>
</comment>
<dbReference type="InterPro" id="IPR035906">
    <property type="entry name" value="MetI-like_sf"/>
</dbReference>
<evidence type="ECO:0000256" key="5">
    <source>
        <dbReference type="ARBA" id="ARBA00022475"/>
    </source>
</evidence>
<dbReference type="STRING" id="1220579.GCA_001571345_01871"/>
<keyword evidence="6 10" id="KW-0812">Transmembrane</keyword>
<feature type="domain" description="ABC transmembrane type-1" evidence="11">
    <location>
        <begin position="15"/>
        <end position="206"/>
    </location>
</feature>
<dbReference type="EMBL" id="NKUC01000017">
    <property type="protein sequence ID" value="PYD56730.1"/>
    <property type="molecule type" value="Genomic_DNA"/>
</dbReference>
<dbReference type="PANTHER" id="PTHR30614:SF20">
    <property type="entry name" value="GLUTAMINE TRANSPORT SYSTEM PERMEASE PROTEIN GLNP"/>
    <property type="match status" value="1"/>
</dbReference>
<accession>A0A318PMB8</accession>
<gene>
    <name evidence="12" type="ORF">CFR75_09310</name>
</gene>
<evidence type="ECO:0000256" key="8">
    <source>
        <dbReference type="ARBA" id="ARBA00022989"/>
    </source>
</evidence>
<evidence type="ECO:0000256" key="6">
    <source>
        <dbReference type="ARBA" id="ARBA00022692"/>
    </source>
</evidence>
<evidence type="ECO:0000313" key="12">
    <source>
        <dbReference type="EMBL" id="PYD56730.1"/>
    </source>
</evidence>
<keyword evidence="7" id="KW-0029">Amino-acid transport</keyword>
<comment type="subcellular location">
    <subcellularLocation>
        <location evidence="2">Cell inner membrane</location>
        <topology evidence="2">Multi-pass membrane protein</topology>
    </subcellularLocation>
    <subcellularLocation>
        <location evidence="10">Cell membrane</location>
        <topology evidence="10">Multi-pass membrane protein</topology>
    </subcellularLocation>
</comment>
<dbReference type="Gene3D" id="1.10.3720.10">
    <property type="entry name" value="MetI-like"/>
    <property type="match status" value="1"/>
</dbReference>
<dbReference type="CDD" id="cd06261">
    <property type="entry name" value="TM_PBP2"/>
    <property type="match status" value="1"/>
</dbReference>